<dbReference type="AlphaFoldDB" id="A0A6C0AP71"/>
<protein>
    <recommendedName>
        <fullName evidence="3">Hint domain-containing protein</fullName>
    </recommendedName>
</protein>
<name>A0A6C0AP71_9ZZZZ</name>
<evidence type="ECO:0000256" key="1">
    <source>
        <dbReference type="SAM" id="Phobius"/>
    </source>
</evidence>
<organism evidence="2">
    <name type="scientific">viral metagenome</name>
    <dbReference type="NCBI Taxonomy" id="1070528"/>
    <lineage>
        <taxon>unclassified sequences</taxon>
        <taxon>metagenomes</taxon>
        <taxon>organismal metagenomes</taxon>
    </lineage>
</organism>
<proteinExistence type="predicted"/>
<reference evidence="2" key="1">
    <citation type="journal article" date="2020" name="Nature">
        <title>Giant virus diversity and host interactions through global metagenomics.</title>
        <authorList>
            <person name="Schulz F."/>
            <person name="Roux S."/>
            <person name="Paez-Espino D."/>
            <person name="Jungbluth S."/>
            <person name="Walsh D.A."/>
            <person name="Denef V.J."/>
            <person name="McMahon K.D."/>
            <person name="Konstantinidis K.T."/>
            <person name="Eloe-Fadrosh E.A."/>
            <person name="Kyrpides N.C."/>
            <person name="Woyke T."/>
        </authorList>
    </citation>
    <scope>NUCLEOTIDE SEQUENCE</scope>
    <source>
        <strain evidence="2">GVMAG-S-1101161-73</strain>
    </source>
</reference>
<evidence type="ECO:0000313" key="2">
    <source>
        <dbReference type="EMBL" id="QHS81240.1"/>
    </source>
</evidence>
<feature type="transmembrane region" description="Helical" evidence="1">
    <location>
        <begin position="112"/>
        <end position="130"/>
    </location>
</feature>
<dbReference type="EMBL" id="MN740731">
    <property type="protein sequence ID" value="QHS81240.1"/>
    <property type="molecule type" value="Genomic_DNA"/>
</dbReference>
<feature type="transmembrane region" description="Helical" evidence="1">
    <location>
        <begin position="151"/>
        <end position="167"/>
    </location>
</feature>
<accession>A0A6C0AP71</accession>
<keyword evidence="1" id="KW-0812">Transmembrane</keyword>
<keyword evidence="1" id="KW-1133">Transmembrane helix</keyword>
<keyword evidence="1" id="KW-0472">Membrane</keyword>
<feature type="transmembrane region" description="Helical" evidence="1">
    <location>
        <begin position="16"/>
        <end position="35"/>
    </location>
</feature>
<sequence length="457" mass="50942">MDGKPTAPVIIERYPAPYLSAFFLVLFAILLFLAIENLSDLSHIKEHWPEYRCKPQMMPLAGLFGYSVNENFEFCIQQIIQDSTKGVTGPFASGMFGFTNILSNLMDSANSFRVMLATLVGGIIKIISEFKARMTALMGRIKLTASRMKAMMYRIYGTMFAVIYMGISAQTGIANFGDTFIFKFIDTFCFPPEQTILLESGEELPISEILVDDILQGGHRVETIYKFSADGQTMVKLGSTLVSSNHFVKLNGSWIMAKDHPDAIPAEPWSGGSDRPLFCLTTHDHILPVGDYIFADYDETEEANAETQAWVDSALNGRKNTTPHPDVSYEIGCPSATMVKTLEGFKPLYEIKLGEKITERDTVVGIQISEISEFSRLSSTQRIARGALIWDTKKSEWTRAYSMLPDAISGKTEVIALFVSPGAKYEIHGGFIIRDAMEVYSPDTKKMYADALLNEKK</sequence>
<evidence type="ECO:0008006" key="3">
    <source>
        <dbReference type="Google" id="ProtNLM"/>
    </source>
</evidence>